<proteinExistence type="predicted"/>
<keyword evidence="3" id="KW-1185">Reference proteome</keyword>
<sequence>MTEGRFGIRTPSVQDKNDDNRNYDFRNLTVPKYRCSGHSKKKNTNEIKKDDLLFRTALVFEGKILSVRLIPKIRLSIR</sequence>
<gene>
    <name evidence="2" type="ORF">SAE01_23830</name>
</gene>
<name>A0A512BDE7_9BACT</name>
<dbReference type="AlphaFoldDB" id="A0A512BDE7"/>
<evidence type="ECO:0000256" key="1">
    <source>
        <dbReference type="SAM" id="MobiDB-lite"/>
    </source>
</evidence>
<evidence type="ECO:0000313" key="2">
    <source>
        <dbReference type="EMBL" id="GEO09887.1"/>
    </source>
</evidence>
<feature type="region of interest" description="Disordered" evidence="1">
    <location>
        <begin position="1"/>
        <end position="22"/>
    </location>
</feature>
<comment type="caution">
    <text evidence="2">The sequence shown here is derived from an EMBL/GenBank/DDBJ whole genome shotgun (WGS) entry which is preliminary data.</text>
</comment>
<evidence type="ECO:0000313" key="3">
    <source>
        <dbReference type="Proteomes" id="UP000321513"/>
    </source>
</evidence>
<dbReference type="EMBL" id="BJYT01000008">
    <property type="protein sequence ID" value="GEO09887.1"/>
    <property type="molecule type" value="Genomic_DNA"/>
</dbReference>
<dbReference type="Proteomes" id="UP000321513">
    <property type="component" value="Unassembled WGS sequence"/>
</dbReference>
<protein>
    <submittedName>
        <fullName evidence="2">Uncharacterized protein</fullName>
    </submittedName>
</protein>
<organism evidence="2 3">
    <name type="scientific">Segetibacter aerophilus</name>
    <dbReference type="NCBI Taxonomy" id="670293"/>
    <lineage>
        <taxon>Bacteria</taxon>
        <taxon>Pseudomonadati</taxon>
        <taxon>Bacteroidota</taxon>
        <taxon>Chitinophagia</taxon>
        <taxon>Chitinophagales</taxon>
        <taxon>Chitinophagaceae</taxon>
        <taxon>Segetibacter</taxon>
    </lineage>
</organism>
<accession>A0A512BDE7</accession>
<reference evidence="2 3" key="1">
    <citation type="submission" date="2019-07" db="EMBL/GenBank/DDBJ databases">
        <title>Whole genome shotgun sequence of Segetibacter aerophilus NBRC 106135.</title>
        <authorList>
            <person name="Hosoyama A."/>
            <person name="Uohara A."/>
            <person name="Ohji S."/>
            <person name="Ichikawa N."/>
        </authorList>
    </citation>
    <scope>NUCLEOTIDE SEQUENCE [LARGE SCALE GENOMIC DNA]</scope>
    <source>
        <strain evidence="2 3">NBRC 106135</strain>
    </source>
</reference>